<feature type="domain" description="PH" evidence="4">
    <location>
        <begin position="475"/>
        <end position="578"/>
    </location>
</feature>
<dbReference type="InterPro" id="IPR001895">
    <property type="entry name" value="RASGEF_cat_dom"/>
</dbReference>
<keyword evidence="1 2" id="KW-0344">Guanine-nucleotide releasing factor</keyword>
<feature type="region of interest" description="Disordered" evidence="3">
    <location>
        <begin position="1139"/>
        <end position="1244"/>
    </location>
</feature>
<dbReference type="CDD" id="cd22914">
    <property type="entry name" value="HFD_SOS1_rpt1"/>
    <property type="match status" value="1"/>
</dbReference>
<dbReference type="GO" id="GO:0007265">
    <property type="term" value="P:Ras protein signal transduction"/>
    <property type="evidence" value="ECO:0007669"/>
    <property type="project" value="TreeGrafter"/>
</dbReference>
<dbReference type="InterPro" id="IPR000219">
    <property type="entry name" value="DH_dom"/>
</dbReference>
<accession>Q4REE9</accession>
<dbReference type="InterPro" id="IPR011993">
    <property type="entry name" value="PH-like_dom_sf"/>
</dbReference>
<name>Q4REE9_TETNG</name>
<reference evidence="7" key="1">
    <citation type="journal article" date="2004" name="Nature">
        <title>Genome duplication in the teleost fish Tetraodon nigroviridis reveals the early vertebrate proto-karyotype.</title>
        <authorList>
            <person name="Jaillon O."/>
            <person name="Aury J.-M."/>
            <person name="Brunet F."/>
            <person name="Petit J.-L."/>
            <person name="Stange-Thomann N."/>
            <person name="Mauceli E."/>
            <person name="Bouneau L."/>
            <person name="Fischer C."/>
            <person name="Ozouf-Costaz C."/>
            <person name="Bernot A."/>
            <person name="Nicaud S."/>
            <person name="Jaffe D."/>
            <person name="Fisher S."/>
            <person name="Lutfalla G."/>
            <person name="Dossat C."/>
            <person name="Segurens B."/>
            <person name="Dasilva C."/>
            <person name="Salanoubat M."/>
            <person name="Levy M."/>
            <person name="Boudet N."/>
            <person name="Castellano S."/>
            <person name="Anthouard V."/>
            <person name="Jubin C."/>
            <person name="Castelli V."/>
            <person name="Katinka M."/>
            <person name="Vacherie B."/>
            <person name="Biemont C."/>
            <person name="Skalli Z."/>
            <person name="Cattolico L."/>
            <person name="Poulain J."/>
            <person name="De Berardinis V."/>
            <person name="Cruaud C."/>
            <person name="Duprat S."/>
            <person name="Brottier P."/>
            <person name="Coutanceau J.-P."/>
            <person name="Gouzy J."/>
            <person name="Parra G."/>
            <person name="Lardier G."/>
            <person name="Chapple C."/>
            <person name="McKernan K.J."/>
            <person name="McEwan P."/>
            <person name="Bosak S."/>
            <person name="Kellis M."/>
            <person name="Volff J.-N."/>
            <person name="Guigo R."/>
            <person name="Zody M.C."/>
            <person name="Mesirov J."/>
            <person name="Lindblad-Toh K."/>
            <person name="Birren B."/>
            <person name="Nusbaum C."/>
            <person name="Kahn D."/>
            <person name="Robinson-Rechavi M."/>
            <person name="Laudet V."/>
            <person name="Schachter V."/>
            <person name="Quetier F."/>
            <person name="Saurin W."/>
            <person name="Scarpelli C."/>
            <person name="Wincker P."/>
            <person name="Lander E.S."/>
            <person name="Weissenbach J."/>
            <person name="Roest Crollius H."/>
        </authorList>
    </citation>
    <scope>NUCLEOTIDE SEQUENCE [LARGE SCALE GENOMIC DNA]</scope>
</reference>
<feature type="compositionally biased region" description="Pro residues" evidence="3">
    <location>
        <begin position="1314"/>
        <end position="1341"/>
    </location>
</feature>
<evidence type="ECO:0000259" key="4">
    <source>
        <dbReference type="PROSITE" id="PS50003"/>
    </source>
</evidence>
<evidence type="ECO:0000259" key="6">
    <source>
        <dbReference type="PROSITE" id="PS50010"/>
    </source>
</evidence>
<dbReference type="Pfam" id="PF00621">
    <property type="entry name" value="RhoGEF"/>
    <property type="match status" value="1"/>
</dbReference>
<dbReference type="GO" id="GO:0005085">
    <property type="term" value="F:guanyl-nucleotide exchange factor activity"/>
    <property type="evidence" value="ECO:0007669"/>
    <property type="project" value="UniProtKB-KW"/>
</dbReference>
<dbReference type="SMART" id="SM00325">
    <property type="entry name" value="RhoGEF"/>
    <property type="match status" value="1"/>
</dbReference>
<dbReference type="PROSITE" id="PS00720">
    <property type="entry name" value="RASGEF"/>
    <property type="match status" value="1"/>
</dbReference>
<dbReference type="InterPro" id="IPR055251">
    <property type="entry name" value="SOS1_NGEF_PH"/>
</dbReference>
<dbReference type="InterPro" id="IPR009072">
    <property type="entry name" value="Histone-fold"/>
</dbReference>
<dbReference type="KEGG" id="tng:GSTEN00035791G001"/>
<feature type="region of interest" description="Disordered" evidence="3">
    <location>
        <begin position="668"/>
        <end position="742"/>
    </location>
</feature>
<evidence type="ECO:0000256" key="3">
    <source>
        <dbReference type="SAM" id="MobiDB-lite"/>
    </source>
</evidence>
<feature type="domain" description="DH" evidence="6">
    <location>
        <begin position="232"/>
        <end position="422"/>
    </location>
</feature>
<dbReference type="FunFam" id="2.30.29.30:FF:000068">
    <property type="entry name" value="Son of sevenless homolog 1 (Drosophila)"/>
    <property type="match status" value="1"/>
</dbReference>
<dbReference type="Gene3D" id="1.20.870.10">
    <property type="entry name" value="Son of sevenless (SoS) protein Chain: S domain 1"/>
    <property type="match status" value="2"/>
</dbReference>
<dbReference type="FunFam" id="1.20.900.10:FF:000015">
    <property type="entry name" value="son of sevenless homolog 1 isoform X1"/>
    <property type="match status" value="1"/>
</dbReference>
<dbReference type="SUPFAM" id="SSF50729">
    <property type="entry name" value="PH domain-like"/>
    <property type="match status" value="1"/>
</dbReference>
<dbReference type="SMART" id="SM00147">
    <property type="entry name" value="RasGEF"/>
    <property type="match status" value="1"/>
</dbReference>
<dbReference type="EMBL" id="CAAE01015123">
    <property type="protein sequence ID" value="CAG13233.1"/>
    <property type="molecule type" value="Genomic_DNA"/>
</dbReference>
<dbReference type="PROSITE" id="PS50009">
    <property type="entry name" value="RASGEF_CAT"/>
    <property type="match status" value="1"/>
</dbReference>
<dbReference type="InterPro" id="IPR001849">
    <property type="entry name" value="PH_domain"/>
</dbReference>
<dbReference type="Gene3D" id="2.30.29.30">
    <property type="entry name" value="Pleckstrin-homology domain (PH domain)/Phosphotyrosine-binding domain (PTB)"/>
    <property type="match status" value="1"/>
</dbReference>
<dbReference type="InterPro" id="IPR019804">
    <property type="entry name" value="Ras_G-nucl-exch_fac_CS"/>
</dbReference>
<feature type="compositionally biased region" description="Basic and acidic residues" evidence="3">
    <location>
        <begin position="1275"/>
        <end position="1285"/>
    </location>
</feature>
<gene>
    <name evidence="7" type="ORF">GSTENG00035791001</name>
</gene>
<dbReference type="Pfam" id="PF00617">
    <property type="entry name" value="RasGEF"/>
    <property type="match status" value="1"/>
</dbReference>
<organism evidence="7">
    <name type="scientific">Tetraodon nigroviridis</name>
    <name type="common">Spotted green pufferfish</name>
    <name type="synonym">Chelonodon nigroviridis</name>
    <dbReference type="NCBI Taxonomy" id="99883"/>
    <lineage>
        <taxon>Eukaryota</taxon>
        <taxon>Metazoa</taxon>
        <taxon>Chordata</taxon>
        <taxon>Craniata</taxon>
        <taxon>Vertebrata</taxon>
        <taxon>Euteleostomi</taxon>
        <taxon>Actinopterygii</taxon>
        <taxon>Neopterygii</taxon>
        <taxon>Teleostei</taxon>
        <taxon>Neoteleostei</taxon>
        <taxon>Acanthomorphata</taxon>
        <taxon>Eupercaria</taxon>
        <taxon>Tetraodontiformes</taxon>
        <taxon>Tetradontoidea</taxon>
        <taxon>Tetraodontidae</taxon>
        <taxon>Tetraodon</taxon>
    </lineage>
</organism>
<protein>
    <submittedName>
        <fullName evidence="7">(spotted green pufferfish) hypothetical protein</fullName>
    </submittedName>
</protein>
<evidence type="ECO:0000256" key="2">
    <source>
        <dbReference type="PROSITE-ProRule" id="PRU00168"/>
    </source>
</evidence>
<reference evidence="7" key="2">
    <citation type="submission" date="2004-02" db="EMBL/GenBank/DDBJ databases">
        <authorList>
            <consortium name="Genoscope"/>
            <consortium name="Whitehead Institute Centre for Genome Research"/>
        </authorList>
    </citation>
    <scope>NUCLEOTIDE SEQUENCE</scope>
</reference>
<dbReference type="PANTHER" id="PTHR23113">
    <property type="entry name" value="GUANINE NUCLEOTIDE EXCHANGE FACTOR"/>
    <property type="match status" value="1"/>
</dbReference>
<dbReference type="SUPFAM" id="SSF48065">
    <property type="entry name" value="DBL homology domain (DH-domain)"/>
    <property type="match status" value="1"/>
</dbReference>
<dbReference type="SMART" id="SM00233">
    <property type="entry name" value="PH"/>
    <property type="match status" value="1"/>
</dbReference>
<evidence type="ECO:0000313" key="7">
    <source>
        <dbReference type="EMBL" id="CAG13233.1"/>
    </source>
</evidence>
<proteinExistence type="predicted"/>
<dbReference type="CDD" id="cd00160">
    <property type="entry name" value="RhoGEF"/>
    <property type="match status" value="1"/>
</dbReference>
<dbReference type="Gene3D" id="1.20.900.10">
    <property type="entry name" value="Dbl homology (DH) domain"/>
    <property type="match status" value="1"/>
</dbReference>
<dbReference type="PROSITE" id="PS50003">
    <property type="entry name" value="PH_DOMAIN"/>
    <property type="match status" value="1"/>
</dbReference>
<dbReference type="CDD" id="cd00155">
    <property type="entry name" value="RasGEF"/>
    <property type="match status" value="1"/>
</dbReference>
<dbReference type="InterPro" id="IPR035899">
    <property type="entry name" value="DBL_dom_sf"/>
</dbReference>
<feature type="compositionally biased region" description="Basic residues" evidence="3">
    <location>
        <begin position="723"/>
        <end position="733"/>
    </location>
</feature>
<dbReference type="Gene3D" id="1.10.840.10">
    <property type="entry name" value="Ras guanine-nucleotide exchange factors catalytic domain"/>
    <property type="match status" value="2"/>
</dbReference>
<dbReference type="GO" id="GO:0005886">
    <property type="term" value="C:plasma membrane"/>
    <property type="evidence" value="ECO:0007669"/>
    <property type="project" value="TreeGrafter"/>
</dbReference>
<evidence type="ECO:0000259" key="5">
    <source>
        <dbReference type="PROSITE" id="PS50009"/>
    </source>
</evidence>
<feature type="domain" description="Ras-GEF" evidence="5">
    <location>
        <begin position="875"/>
        <end position="1138"/>
    </location>
</feature>
<evidence type="ECO:0000256" key="1">
    <source>
        <dbReference type="ARBA" id="ARBA00022658"/>
    </source>
</evidence>
<dbReference type="CDD" id="cd06224">
    <property type="entry name" value="REM"/>
    <property type="match status" value="1"/>
</dbReference>
<dbReference type="OrthoDB" id="546434at2759"/>
<dbReference type="Pfam" id="PF22697">
    <property type="entry name" value="SOS1_NGEF_PH"/>
    <property type="match status" value="1"/>
</dbReference>
<dbReference type="CDD" id="cd22915">
    <property type="entry name" value="HFD_SOS1_rpt2"/>
    <property type="match status" value="1"/>
</dbReference>
<dbReference type="GO" id="GO:0046982">
    <property type="term" value="F:protein heterodimerization activity"/>
    <property type="evidence" value="ECO:0007669"/>
    <property type="project" value="InterPro"/>
</dbReference>
<dbReference type="SUPFAM" id="SSF48366">
    <property type="entry name" value="Ras GEF"/>
    <property type="match status" value="1"/>
</dbReference>
<comment type="caution">
    <text evidence="7">The sequence shown here is derived from an EMBL/GenBank/DDBJ whole genome shotgun (WGS) entry which is preliminary data.</text>
</comment>
<dbReference type="PANTHER" id="PTHR23113:SF150">
    <property type="entry name" value="SON OF SEVENLESS HOMOLOG 2"/>
    <property type="match status" value="1"/>
</dbReference>
<feature type="compositionally biased region" description="Pro residues" evidence="3">
    <location>
        <begin position="1371"/>
        <end position="1381"/>
    </location>
</feature>
<feature type="compositionally biased region" description="Pro residues" evidence="3">
    <location>
        <begin position="1399"/>
        <end position="1410"/>
    </location>
</feature>
<dbReference type="InterPro" id="IPR036964">
    <property type="entry name" value="RASGEF_cat_dom_sf"/>
</dbReference>
<dbReference type="InterPro" id="IPR000651">
    <property type="entry name" value="Ras-like_Gua-exchang_fac_N"/>
</dbReference>
<dbReference type="InterPro" id="IPR008937">
    <property type="entry name" value="Ras-like_GEF"/>
</dbReference>
<sequence>MQPQQIYDFSSDENSHKWRGLFVQALRKVQKQVHPGLLAKEDALQHIEELILQLLNMLCMAQPRSVQDVEERVQKTFPHPIDKWAIADAQAAIEKRKRRNPLLLPVDKIHPLLKVPLGHPSRRRSEGKRRIVFSDTGAGTLRSGPLPQEVLGYKVDYHVSLYIVAVLEYISADILKLAGNYVGNIRHYEISQQDIKVSMCADKVLMDMFDQEEDIGLMSQCTEEPSSSGELAYDDLVRLELAEERQYLRELDLIIKVFRHHFLSNPKIFTPQDVEVIFSNILDIHELTVKLLGLIEDAVEMTADGSPHPLVGSCFEDLAEEQAFDPYETMSQDILSKDFHEHFNNLMARPTAGLYFQSVAEGFKEAVQYVLPQLMMVPVYHCMHYFELLQQLQERSEDQDDRECLKQAITALLNLQCSVERIYTKHQPRRKPGEPMYRLYSRQVRSKQLAIKRMNEIQKSIDGWEGKDIGQCCSEFILEGPLIRAGAKHERHNFLFDGLMISCKANQSSRLPGAGSGAEYRLKEKFVLRKVRIVDREDSAELRHAFELMGKEENCVVFCARTAEEKAAWMAALVTLQYRSTLDRMLDTDSEENIVFEDKVQSKRGIPIIKAGTVVKLIERLTYHMYAGETLLLSPAAEAPACASHLTLASVCRSQLRAHLPHHVPLLLQTPGAPHPADREDRDPRAGAHRGGPAGSLERRPAHGCRAAEVPEGVRAARPAQVRQRKTARRPPRKVCSQTCPQVGTGGTQAPLLLRVLNVFRQWVEHHFYDFENDPELRSQLEEYITSKIQLRGQRSTGRPATSASSRLAPDVSLCLTGKSMRKWVESINKIIRRKLQTQSNGVSHNITFESPPPPVEWHICRAGQVEAFDLMTLHPIEIARQLTLLESELYRAVRPSELVGSVWTKEDKEKNSPNLLRMIRHTTNLTLWFEKCIVETMNLEERVAVLLRVIEILQVFQELNNFNGVLEVVSAINSVPIYRLDHTFEVRTARTHTHTHTRQIGFNCFFLLQAIPERKRRVLEEAVELSQDHFKKYLAKLKSINPPCVPFFGIYLTNILKTEEGNPDFLTRHGKELINFSKRRKVAEITGEIQQYQNQPYCLKVEHEIRRFFENLNPMGNMGEKEFADYLFKMSLDIEPRNCRQPPRFPRKTVYPLKSPGIRPVRTSTSGTLKGHPVPLEREPPHKITFRSIPETEPPETPPSASVPTSPNTPTPPQSASSDLSSVFVDQEPGGSGGGSNSLMGSAHLPASKLQSVSCGSLHQLGEEQLKPPPLPPRRKDAMSEAKVRQPPRHPAPAASSLPQEPAPAAVYNGPPGDGPLPSPPPPPPRDPLPDTPPPVPQRPPEIFINYPLNLQPSPVGRYHWDFSSSPSSPNTPPSTPSPRVPRRSCPLSASQNSLCPLPAPIAAPPVPPRHNSSPQLPKLPPKTYKRELLQPPLQGPSLVENSNSSQ</sequence>
<dbReference type="InterPro" id="IPR023578">
    <property type="entry name" value="Ras_GEF_dom_sf"/>
</dbReference>
<dbReference type="PROSITE" id="PS50010">
    <property type="entry name" value="DH_2"/>
    <property type="match status" value="1"/>
</dbReference>
<feature type="compositionally biased region" description="Basic and acidic residues" evidence="3">
    <location>
        <begin position="676"/>
        <end position="686"/>
    </location>
</feature>
<dbReference type="SUPFAM" id="SSF47113">
    <property type="entry name" value="Histone-fold"/>
    <property type="match status" value="2"/>
</dbReference>
<dbReference type="Gene3D" id="1.10.20.10">
    <property type="entry name" value="Histone, subunit A"/>
    <property type="match status" value="1"/>
</dbReference>
<feature type="region of interest" description="Disordered" evidence="3">
    <location>
        <begin position="1262"/>
        <end position="1448"/>
    </location>
</feature>